<evidence type="ECO:0000256" key="1">
    <source>
        <dbReference type="PROSITE-ProRule" id="PRU00409"/>
    </source>
</evidence>
<dbReference type="AlphaFoldDB" id="A0A097CRS8"/>
<dbReference type="Pfam" id="PF02786">
    <property type="entry name" value="CPSase_L_D2"/>
    <property type="match status" value="1"/>
</dbReference>
<dbReference type="SUPFAM" id="SSF56059">
    <property type="entry name" value="Glutathione synthetase ATP-binding domain-like"/>
    <property type="match status" value="1"/>
</dbReference>
<dbReference type="GO" id="GO:0005524">
    <property type="term" value="F:ATP binding"/>
    <property type="evidence" value="ECO:0007669"/>
    <property type="project" value="UniProtKB-UniRule"/>
</dbReference>
<dbReference type="InterPro" id="IPR005479">
    <property type="entry name" value="CPAse_ATP-bd"/>
</dbReference>
<dbReference type="InterPro" id="IPR011761">
    <property type="entry name" value="ATP-grasp"/>
</dbReference>
<evidence type="ECO:0000313" key="3">
    <source>
        <dbReference type="EMBL" id="AIS85353.1"/>
    </source>
</evidence>
<reference evidence="3" key="1">
    <citation type="journal article" date="2016" name="Appl. Microbiol. Biotechnol.">
        <title>Anti-MRSA and anti-TB metabolites from marine-derived Verrucosispora sp. MS100047.</title>
        <authorList>
            <person name="Huang P."/>
            <person name="Xie F."/>
            <person name="Ren B."/>
            <person name="Wang Q."/>
            <person name="Wang J."/>
            <person name="Wang Q."/>
            <person name="Abdel-Mageed W.M."/>
            <person name="Liu M."/>
            <person name="Han J."/>
            <person name="Oyeleye A."/>
            <person name="Shen J."/>
            <person name="Song F."/>
            <person name="Dai H."/>
            <person name="Liu X."/>
            <person name="Zhang L."/>
        </authorList>
    </citation>
    <scope>NUCLEOTIDE SEQUENCE</scope>
    <source>
        <strain evidence="3">MS100047</strain>
    </source>
</reference>
<keyword evidence="1" id="KW-0067">ATP-binding</keyword>
<evidence type="ECO:0000259" key="2">
    <source>
        <dbReference type="PROSITE" id="PS50975"/>
    </source>
</evidence>
<organism evidence="3">
    <name type="scientific">Verrucosispora sp. MS100047</name>
    <dbReference type="NCBI Taxonomy" id="1410949"/>
    <lineage>
        <taxon>Bacteria</taxon>
        <taxon>Bacillati</taxon>
        <taxon>Actinomycetota</taxon>
        <taxon>Actinomycetes</taxon>
        <taxon>Micromonosporales</taxon>
        <taxon>Micromonosporaceae</taxon>
        <taxon>Micromonospora</taxon>
    </lineage>
</organism>
<sequence>MSQVSVYLVGVQSLASWFTHFVQWRPGDRHLHLGEGPVDTEALQRSFQGLDVATAVFLTSHDTLLRDRELAAGLRLAGHRVIVQSANAASLGLDKVAMKRFFDRHGIPTAPWRYQDEGTLDGAGDDLLVVKGRNSTQSIGIRMATEVTSSPQYFTERYADGVEYSVVAHRTAGRTITLPPVWKGPTSPMLVPPWRRLRLCPAPGLTPALDTWLRDTTETIARAADVDGYLEVEFLVRADGTGLVLEINPRICGTLRIAALAAEVPVFSLHHLTSSAALPALRYAAEVPYTGASFNDPAQQVYATSRLTVAAPDPTTVITALRRHAGDRALLYDPWTTGNAPTLLGAREETPL</sequence>
<dbReference type="PROSITE" id="PS50975">
    <property type="entry name" value="ATP_GRASP"/>
    <property type="match status" value="1"/>
</dbReference>
<dbReference type="Gene3D" id="3.30.1490.20">
    <property type="entry name" value="ATP-grasp fold, A domain"/>
    <property type="match status" value="1"/>
</dbReference>
<gene>
    <name evidence="3" type="ORF">VASRM7_115</name>
</gene>
<dbReference type="InterPro" id="IPR013815">
    <property type="entry name" value="ATP_grasp_subdomain_1"/>
</dbReference>
<proteinExistence type="predicted"/>
<accession>A0A097CRS8</accession>
<dbReference type="GO" id="GO:0046872">
    <property type="term" value="F:metal ion binding"/>
    <property type="evidence" value="ECO:0007669"/>
    <property type="project" value="InterPro"/>
</dbReference>
<protein>
    <submittedName>
        <fullName evidence="3">Carbamoyl-phosphate synthase, large subunit, CarB</fullName>
    </submittedName>
</protein>
<keyword evidence="1" id="KW-0547">Nucleotide-binding</keyword>
<name>A0A097CRS8_9ACTN</name>
<dbReference type="EMBL" id="KF826639">
    <property type="protein sequence ID" value="AIS85353.1"/>
    <property type="molecule type" value="Genomic_DNA"/>
</dbReference>
<feature type="domain" description="ATP-grasp" evidence="2">
    <location>
        <begin position="66"/>
        <end position="278"/>
    </location>
</feature>
<dbReference type="Gene3D" id="3.30.470.20">
    <property type="entry name" value="ATP-grasp fold, B domain"/>
    <property type="match status" value="2"/>
</dbReference>
<dbReference type="Gene3D" id="3.40.50.20">
    <property type="match status" value="1"/>
</dbReference>